<sequence>MNVQNRLNDNKAALVNLDHVIINEVSRSGLRKNKVLMTLIVTNTCSSLLEDMISSLNYKIVSTSSITMKVIGSSANYIRTIFRLLCFHLRLDETFRWLINSKFTNSSGVCRIFVSEALRFVMNKVYADCVKLKVKTKIIKESKSCTKSKGQERFMNTPAKRNEAYIPTEIEHVANIVTHGLWVLPSVLGLFFLVYQSSSSPEYISAIIYGLALIGLFSVSTVFHSVFYSGRFRLLKEILHRCDRAVIYIFIAASYTPWLMLKDLEPEAWSSELCWFVWVMAICGIAYQNLFHERYKTLETCFYLIMGIIPAAAVMHMV</sequence>
<evidence type="ECO:0000256" key="2">
    <source>
        <dbReference type="ARBA" id="ARBA00007018"/>
    </source>
</evidence>
<comment type="subcellular location">
    <subcellularLocation>
        <location evidence="1">Membrane</location>
        <topology evidence="1">Multi-pass membrane protein</topology>
    </subcellularLocation>
</comment>
<dbReference type="Proteomes" id="UP000694941">
    <property type="component" value="Unplaced"/>
</dbReference>
<evidence type="ECO:0000256" key="3">
    <source>
        <dbReference type="ARBA" id="ARBA00022692"/>
    </source>
</evidence>
<keyword evidence="5 6" id="KW-0472">Membrane</keyword>
<organism evidence="7 8">
    <name type="scientific">Limulus polyphemus</name>
    <name type="common">Atlantic horseshoe crab</name>
    <dbReference type="NCBI Taxonomy" id="6850"/>
    <lineage>
        <taxon>Eukaryota</taxon>
        <taxon>Metazoa</taxon>
        <taxon>Ecdysozoa</taxon>
        <taxon>Arthropoda</taxon>
        <taxon>Chelicerata</taxon>
        <taxon>Merostomata</taxon>
        <taxon>Xiphosura</taxon>
        <taxon>Limulidae</taxon>
        <taxon>Limulus</taxon>
    </lineage>
</organism>
<dbReference type="RefSeq" id="XP_022252487.1">
    <property type="nucleotide sequence ID" value="XM_022396779.1"/>
</dbReference>
<dbReference type="PANTHER" id="PTHR20855:SF3">
    <property type="entry name" value="LD03007P"/>
    <property type="match status" value="1"/>
</dbReference>
<gene>
    <name evidence="8" type="primary">LOC106468442</name>
</gene>
<keyword evidence="3 6" id="KW-0812">Transmembrane</keyword>
<keyword evidence="4 6" id="KW-1133">Transmembrane helix</keyword>
<name>A0ABM1T9D1_LIMPO</name>
<evidence type="ECO:0000313" key="7">
    <source>
        <dbReference type="Proteomes" id="UP000694941"/>
    </source>
</evidence>
<reference evidence="8" key="1">
    <citation type="submission" date="2025-08" db="UniProtKB">
        <authorList>
            <consortium name="RefSeq"/>
        </authorList>
    </citation>
    <scope>IDENTIFICATION</scope>
    <source>
        <tissue evidence="8">Muscle</tissue>
    </source>
</reference>
<evidence type="ECO:0000256" key="4">
    <source>
        <dbReference type="ARBA" id="ARBA00022989"/>
    </source>
</evidence>
<accession>A0ABM1T9D1</accession>
<feature type="transmembrane region" description="Helical" evidence="6">
    <location>
        <begin position="242"/>
        <end position="261"/>
    </location>
</feature>
<evidence type="ECO:0000256" key="1">
    <source>
        <dbReference type="ARBA" id="ARBA00004141"/>
    </source>
</evidence>
<evidence type="ECO:0000313" key="8">
    <source>
        <dbReference type="RefSeq" id="XP_022252487.1"/>
    </source>
</evidence>
<evidence type="ECO:0000256" key="5">
    <source>
        <dbReference type="ARBA" id="ARBA00023136"/>
    </source>
</evidence>
<feature type="transmembrane region" description="Helical" evidence="6">
    <location>
        <begin position="207"/>
        <end position="230"/>
    </location>
</feature>
<proteinExistence type="inferred from homology"/>
<evidence type="ECO:0000256" key="6">
    <source>
        <dbReference type="SAM" id="Phobius"/>
    </source>
</evidence>
<dbReference type="PANTHER" id="PTHR20855">
    <property type="entry name" value="ADIPOR/PROGESTIN RECEPTOR-RELATED"/>
    <property type="match status" value="1"/>
</dbReference>
<feature type="transmembrane region" description="Helical" evidence="6">
    <location>
        <begin position="300"/>
        <end position="317"/>
    </location>
</feature>
<protein>
    <submittedName>
        <fullName evidence="8">Monocyte to macrophage differentiation factor 2-like isoform X1</fullName>
    </submittedName>
</protein>
<dbReference type="InterPro" id="IPR004254">
    <property type="entry name" value="AdipoR/HlyIII-related"/>
</dbReference>
<comment type="similarity">
    <text evidence="2">Belongs to the ADIPOR family.</text>
</comment>
<feature type="transmembrane region" description="Helical" evidence="6">
    <location>
        <begin position="176"/>
        <end position="195"/>
    </location>
</feature>
<feature type="transmembrane region" description="Helical" evidence="6">
    <location>
        <begin position="273"/>
        <end position="291"/>
    </location>
</feature>
<dbReference type="GeneID" id="106468442"/>
<dbReference type="Pfam" id="PF03006">
    <property type="entry name" value="HlyIII"/>
    <property type="match status" value="1"/>
</dbReference>
<keyword evidence="7" id="KW-1185">Reference proteome</keyword>